<gene>
    <name evidence="1" type="ORF">Drose_05850</name>
</gene>
<evidence type="ECO:0000313" key="2">
    <source>
        <dbReference type="Proteomes" id="UP001058271"/>
    </source>
</evidence>
<organism evidence="1 2">
    <name type="scientific">Dactylosporangium roseum</name>
    <dbReference type="NCBI Taxonomy" id="47989"/>
    <lineage>
        <taxon>Bacteria</taxon>
        <taxon>Bacillati</taxon>
        <taxon>Actinomycetota</taxon>
        <taxon>Actinomycetes</taxon>
        <taxon>Micromonosporales</taxon>
        <taxon>Micromonosporaceae</taxon>
        <taxon>Dactylosporangium</taxon>
    </lineage>
</organism>
<accession>A0ABY5Z6W8</accession>
<dbReference type="RefSeq" id="WP_260727157.1">
    <property type="nucleotide sequence ID" value="NZ_BAAABS010000033.1"/>
</dbReference>
<dbReference type="Proteomes" id="UP001058271">
    <property type="component" value="Chromosome"/>
</dbReference>
<sequence length="113" mass="12100">MTIAPPHACKDIPDEQFLTAVDDAIQIRSDDDGRQWVWATRWDVAAVLAGRPDLVGIGEACDPSLFPPDLLSAKIGQLVRRGVLDGCACGCRGDLSRPGGTEPERILRSDSAS</sequence>
<protein>
    <submittedName>
        <fullName evidence="1">Uncharacterized protein</fullName>
    </submittedName>
</protein>
<name>A0ABY5Z6W8_9ACTN</name>
<keyword evidence="2" id="KW-1185">Reference proteome</keyword>
<proteinExistence type="predicted"/>
<dbReference type="EMBL" id="CP073721">
    <property type="protein sequence ID" value="UWZ37794.1"/>
    <property type="molecule type" value="Genomic_DNA"/>
</dbReference>
<evidence type="ECO:0000313" key="1">
    <source>
        <dbReference type="EMBL" id="UWZ37794.1"/>
    </source>
</evidence>
<reference evidence="1" key="1">
    <citation type="submission" date="2021-04" db="EMBL/GenBank/DDBJ databases">
        <title>Biosynthetic gene clusters of Dactylosporangioum roseum.</title>
        <authorList>
            <person name="Hartkoorn R.C."/>
            <person name="Beaudoing E."/>
            <person name="Hot D."/>
            <person name="Moureu S."/>
        </authorList>
    </citation>
    <scope>NUCLEOTIDE SEQUENCE</scope>
    <source>
        <strain evidence="1">NRRL B-16295</strain>
    </source>
</reference>